<dbReference type="eggNOG" id="COG1595">
    <property type="taxonomic scope" value="Bacteria"/>
</dbReference>
<dbReference type="Pfam" id="PF04542">
    <property type="entry name" value="Sigma70_r2"/>
    <property type="match status" value="1"/>
</dbReference>
<dbReference type="InterPro" id="IPR036388">
    <property type="entry name" value="WH-like_DNA-bd_sf"/>
</dbReference>
<dbReference type="GO" id="GO:0006352">
    <property type="term" value="P:DNA-templated transcription initiation"/>
    <property type="evidence" value="ECO:0007669"/>
    <property type="project" value="InterPro"/>
</dbReference>
<accession>W0RBG9</accession>
<evidence type="ECO:0000313" key="4">
    <source>
        <dbReference type="EMBL" id="AHG88146.1"/>
    </source>
</evidence>
<organism evidence="4 5">
    <name type="scientific">Gemmatirosa kalamazoonensis</name>
    <dbReference type="NCBI Taxonomy" id="861299"/>
    <lineage>
        <taxon>Bacteria</taxon>
        <taxon>Pseudomonadati</taxon>
        <taxon>Gemmatimonadota</taxon>
        <taxon>Gemmatimonadia</taxon>
        <taxon>Gemmatimonadales</taxon>
        <taxon>Gemmatimonadaceae</taxon>
        <taxon>Gemmatirosa</taxon>
    </lineage>
</organism>
<dbReference type="InterPro" id="IPR014284">
    <property type="entry name" value="RNA_pol_sigma-70_dom"/>
</dbReference>
<evidence type="ECO:0000259" key="3">
    <source>
        <dbReference type="Pfam" id="PF08281"/>
    </source>
</evidence>
<feature type="domain" description="RNA polymerase sigma-70 region 2" evidence="2">
    <location>
        <begin position="11"/>
        <end position="73"/>
    </location>
</feature>
<dbReference type="InterPro" id="IPR013325">
    <property type="entry name" value="RNA_pol_sigma_r2"/>
</dbReference>
<dbReference type="Gene3D" id="3.10.450.50">
    <property type="match status" value="1"/>
</dbReference>
<dbReference type="AlphaFoldDB" id="W0RBG9"/>
<proteinExistence type="predicted"/>
<dbReference type="SUPFAM" id="SSF54427">
    <property type="entry name" value="NTF2-like"/>
    <property type="match status" value="1"/>
</dbReference>
<dbReference type="RefSeq" id="WP_025409694.1">
    <property type="nucleotide sequence ID" value="NZ_CP007128.1"/>
</dbReference>
<dbReference type="PANTHER" id="PTHR30173">
    <property type="entry name" value="SIGMA 19 FACTOR"/>
    <property type="match status" value="1"/>
</dbReference>
<keyword evidence="5" id="KW-1185">Reference proteome</keyword>
<dbReference type="SUPFAM" id="SSF88946">
    <property type="entry name" value="Sigma2 domain of RNA polymerase sigma factors"/>
    <property type="match status" value="1"/>
</dbReference>
<dbReference type="GO" id="GO:0003677">
    <property type="term" value="F:DNA binding"/>
    <property type="evidence" value="ECO:0007669"/>
    <property type="project" value="InterPro"/>
</dbReference>
<name>W0RBG9_9BACT</name>
<dbReference type="PATRIC" id="fig|861299.3.peg.622"/>
<dbReference type="OrthoDB" id="3211555at2"/>
<dbReference type="InParanoid" id="W0RBG9"/>
<protein>
    <submittedName>
        <fullName evidence="4">RNA polymerase sigma factor, sigma-70 family</fullName>
    </submittedName>
</protein>
<evidence type="ECO:0000256" key="1">
    <source>
        <dbReference type="ARBA" id="ARBA00011344"/>
    </source>
</evidence>
<feature type="domain" description="RNA polymerase sigma factor 70 region 4 type 2" evidence="3">
    <location>
        <begin position="108"/>
        <end position="158"/>
    </location>
</feature>
<dbReference type="Proteomes" id="UP000019151">
    <property type="component" value="Chromosome"/>
</dbReference>
<gene>
    <name evidence="4" type="ORF">J421_0609</name>
</gene>
<comment type="subunit">
    <text evidence="1">Interacts transiently with the RNA polymerase catalytic core formed by RpoA, RpoB, RpoC and RpoZ (2 alpha, 1 beta, 1 beta' and 1 omega subunit) to form the RNA polymerase holoenzyme that can initiate transcription.</text>
</comment>
<dbReference type="InterPro" id="IPR013324">
    <property type="entry name" value="RNA_pol_sigma_r3/r4-like"/>
</dbReference>
<sequence>MTDHDWLSAEFEANRERLRGVAYRLLGSLSDADDAVQEAWLRVSRSDTAVENPGGWLTTVVSRVCLDMLRSRESRREHSLDVAAPIAAHDRRADPEHEAVLADAVGVALLVVLDALSPVERTVFVLHEMFAVPFDDIARIVGKTSPAARQIASRARRRVRGSVRGDDDEGDVGAQRAVVDAFLAALRAGDLEALLRVLDPDFVIRADAAVAGAPMEVRGAAAWAPQAMGFARSLRAGGALAAVQPALVDGVPGLVLAPRGRLVRVLKFTIARDRVLSVDVIGDPERLRALALSVPPLHTPER</sequence>
<evidence type="ECO:0000313" key="5">
    <source>
        <dbReference type="Proteomes" id="UP000019151"/>
    </source>
</evidence>
<dbReference type="InterPro" id="IPR032710">
    <property type="entry name" value="NTF2-like_dom_sf"/>
</dbReference>
<dbReference type="InterPro" id="IPR052704">
    <property type="entry name" value="ECF_Sigma-70_Domain"/>
</dbReference>
<dbReference type="KEGG" id="gba:J421_0609"/>
<dbReference type="PANTHER" id="PTHR30173:SF43">
    <property type="entry name" value="ECF RNA POLYMERASE SIGMA FACTOR SIGI-RELATED"/>
    <property type="match status" value="1"/>
</dbReference>
<dbReference type="Pfam" id="PF08281">
    <property type="entry name" value="Sigma70_r4_2"/>
    <property type="match status" value="1"/>
</dbReference>
<evidence type="ECO:0000259" key="2">
    <source>
        <dbReference type="Pfam" id="PF04542"/>
    </source>
</evidence>
<dbReference type="InterPro" id="IPR013249">
    <property type="entry name" value="RNA_pol_sigma70_r4_t2"/>
</dbReference>
<dbReference type="GO" id="GO:0016987">
    <property type="term" value="F:sigma factor activity"/>
    <property type="evidence" value="ECO:0007669"/>
    <property type="project" value="InterPro"/>
</dbReference>
<dbReference type="Gene3D" id="1.10.1740.10">
    <property type="match status" value="1"/>
</dbReference>
<dbReference type="HOGENOM" id="CLU_047691_22_1_0"/>
<dbReference type="Gene3D" id="1.10.10.10">
    <property type="entry name" value="Winged helix-like DNA-binding domain superfamily/Winged helix DNA-binding domain"/>
    <property type="match status" value="1"/>
</dbReference>
<reference evidence="4 5" key="1">
    <citation type="journal article" date="2014" name="Genome Announc.">
        <title>Genome Sequence and Methylome of Soil Bacterium Gemmatirosa kalamazoonensis KBS708T, a Member of the Rarely Cultivated Gemmatimonadetes Phylum.</title>
        <authorList>
            <person name="Debruyn J.M."/>
            <person name="Radosevich M."/>
            <person name="Wommack K.E."/>
            <person name="Polson S.W."/>
            <person name="Hauser L.J."/>
            <person name="Fawaz M.N."/>
            <person name="Korlach J."/>
            <person name="Tsai Y.C."/>
        </authorList>
    </citation>
    <scope>NUCLEOTIDE SEQUENCE [LARGE SCALE GENOMIC DNA]</scope>
    <source>
        <strain evidence="4 5">KBS708</strain>
    </source>
</reference>
<dbReference type="SUPFAM" id="SSF88659">
    <property type="entry name" value="Sigma3 and sigma4 domains of RNA polymerase sigma factors"/>
    <property type="match status" value="1"/>
</dbReference>
<dbReference type="STRING" id="861299.J421_0609"/>
<dbReference type="NCBIfam" id="TIGR02937">
    <property type="entry name" value="sigma70-ECF"/>
    <property type="match status" value="1"/>
</dbReference>
<dbReference type="InterPro" id="IPR007627">
    <property type="entry name" value="RNA_pol_sigma70_r2"/>
</dbReference>
<dbReference type="EMBL" id="CP007128">
    <property type="protein sequence ID" value="AHG88146.1"/>
    <property type="molecule type" value="Genomic_DNA"/>
</dbReference>